<evidence type="ECO:0000313" key="2">
    <source>
        <dbReference type="Proteomes" id="UP001055439"/>
    </source>
</evidence>
<proteinExistence type="predicted"/>
<reference evidence="1" key="1">
    <citation type="submission" date="2022-05" db="EMBL/GenBank/DDBJ databases">
        <title>The Musa troglodytarum L. genome provides insights into the mechanism of non-climacteric behaviour and enrichment of carotenoids.</title>
        <authorList>
            <person name="Wang J."/>
        </authorList>
    </citation>
    <scope>NUCLEOTIDE SEQUENCE</scope>
    <source>
        <tissue evidence="1">Leaf</tissue>
    </source>
</reference>
<dbReference type="OrthoDB" id="4062651at2759"/>
<accession>A0A9E7EK04</accession>
<protein>
    <submittedName>
        <fullName evidence="1">STYKc</fullName>
    </submittedName>
</protein>
<evidence type="ECO:0000313" key="1">
    <source>
        <dbReference type="EMBL" id="URD78216.1"/>
    </source>
</evidence>
<sequence>MHAIYHQVMGDKILCITSSLLACDSAANWHGPVQPMFPERELADTRVFCLGCKVGSFNVGVEQAFRSFQ</sequence>
<gene>
    <name evidence="1" type="ORF">MUK42_02601</name>
</gene>
<name>A0A9E7EK04_9LILI</name>
<dbReference type="EMBL" id="CP097503">
    <property type="protein sequence ID" value="URD78216.1"/>
    <property type="molecule type" value="Genomic_DNA"/>
</dbReference>
<dbReference type="AlphaFoldDB" id="A0A9E7EK04"/>
<organism evidence="1 2">
    <name type="scientific">Musa troglodytarum</name>
    <name type="common">fe'i banana</name>
    <dbReference type="NCBI Taxonomy" id="320322"/>
    <lineage>
        <taxon>Eukaryota</taxon>
        <taxon>Viridiplantae</taxon>
        <taxon>Streptophyta</taxon>
        <taxon>Embryophyta</taxon>
        <taxon>Tracheophyta</taxon>
        <taxon>Spermatophyta</taxon>
        <taxon>Magnoliopsida</taxon>
        <taxon>Liliopsida</taxon>
        <taxon>Zingiberales</taxon>
        <taxon>Musaceae</taxon>
        <taxon>Musa</taxon>
    </lineage>
</organism>
<keyword evidence="2" id="KW-1185">Reference proteome</keyword>
<dbReference type="Proteomes" id="UP001055439">
    <property type="component" value="Chromosome 10"/>
</dbReference>